<dbReference type="InterPro" id="IPR032675">
    <property type="entry name" value="LRR_dom_sf"/>
</dbReference>
<reference evidence="3 4" key="1">
    <citation type="journal article" date="2015" name="PLoS Pathog.">
        <title>Leptomonas seymouri: Adaptations to the Dixenous Life Cycle Analyzed by Genome Sequencing, Transcriptome Profiling and Co-infection with Leishmania donovani.</title>
        <authorList>
            <person name="Kraeva N."/>
            <person name="Butenko A."/>
            <person name="Hlavacova J."/>
            <person name="Kostygov A."/>
            <person name="Myskova J."/>
            <person name="Grybchuk D."/>
            <person name="Lestinova T."/>
            <person name="Votypka J."/>
            <person name="Volf P."/>
            <person name="Opperdoes F."/>
            <person name="Flegontov P."/>
            <person name="Lukes J."/>
            <person name="Yurchenko V."/>
        </authorList>
    </citation>
    <scope>NUCLEOTIDE SEQUENCE [LARGE SCALE GENOMIC DNA]</scope>
    <source>
        <strain evidence="3 4">ATCC 30220</strain>
    </source>
</reference>
<organism evidence="3 4">
    <name type="scientific">Leptomonas seymouri</name>
    <dbReference type="NCBI Taxonomy" id="5684"/>
    <lineage>
        <taxon>Eukaryota</taxon>
        <taxon>Discoba</taxon>
        <taxon>Euglenozoa</taxon>
        <taxon>Kinetoplastea</taxon>
        <taxon>Metakinetoplastina</taxon>
        <taxon>Trypanosomatida</taxon>
        <taxon>Trypanosomatidae</taxon>
        <taxon>Leishmaniinae</taxon>
        <taxon>Leptomonas</taxon>
    </lineage>
</organism>
<evidence type="ECO:0000313" key="3">
    <source>
        <dbReference type="EMBL" id="KPI83035.1"/>
    </source>
</evidence>
<evidence type="ECO:0000256" key="1">
    <source>
        <dbReference type="ARBA" id="ARBA00022729"/>
    </source>
</evidence>
<evidence type="ECO:0000256" key="2">
    <source>
        <dbReference type="SAM" id="SignalP"/>
    </source>
</evidence>
<dbReference type="VEuPathDB" id="TriTrypDB:Lsey_0454_0020"/>
<dbReference type="Gene3D" id="3.80.10.10">
    <property type="entry name" value="Ribonuclease Inhibitor"/>
    <property type="match status" value="1"/>
</dbReference>
<proteinExistence type="predicted"/>
<comment type="caution">
    <text evidence="3">The sequence shown here is derived from an EMBL/GenBank/DDBJ whole genome shotgun (WGS) entry which is preliminary data.</text>
</comment>
<gene>
    <name evidence="3" type="ORF">ABL78_7944</name>
</gene>
<accession>A0A0N1P9Z2</accession>
<dbReference type="SUPFAM" id="SSF52058">
    <property type="entry name" value="L domain-like"/>
    <property type="match status" value="2"/>
</dbReference>
<feature type="signal peptide" evidence="2">
    <location>
        <begin position="1"/>
        <end position="26"/>
    </location>
</feature>
<sequence>MARSVLSLVGLVALLVILHAAVPGRADIELNTITSEWLVEWLKAIPNLKIIWMSPEICSRSGIVCSDDQKTLAIRLDSVTTAGFNLIGTLPEVPTVRGNSVLQVTGVSVRGKLRISGTIPESWSKMPLLTTLDLSRTGITGSIPDSLNALNSLVSAYFAGSYFC</sequence>
<name>A0A0N1P9Z2_LEPSE</name>
<dbReference type="AlphaFoldDB" id="A0A0N1P9Z2"/>
<dbReference type="OrthoDB" id="676979at2759"/>
<protein>
    <submittedName>
        <fullName evidence="3">Surface antigen-like protein</fullName>
    </submittedName>
</protein>
<dbReference type="Proteomes" id="UP000038009">
    <property type="component" value="Unassembled WGS sequence"/>
</dbReference>
<feature type="non-terminal residue" evidence="3">
    <location>
        <position position="164"/>
    </location>
</feature>
<dbReference type="EMBL" id="LJSK01000454">
    <property type="protein sequence ID" value="KPI83035.1"/>
    <property type="molecule type" value="Genomic_DNA"/>
</dbReference>
<evidence type="ECO:0000313" key="4">
    <source>
        <dbReference type="Proteomes" id="UP000038009"/>
    </source>
</evidence>
<feature type="chain" id="PRO_5005879645" evidence="2">
    <location>
        <begin position="27"/>
        <end position="164"/>
    </location>
</feature>
<keyword evidence="1 2" id="KW-0732">Signal</keyword>
<keyword evidence="4" id="KW-1185">Reference proteome</keyword>
<dbReference type="PANTHER" id="PTHR47988">
    <property type="entry name" value="SOMATIC EMBRYOGENESIS RECEPTOR KINASE 1"/>
    <property type="match status" value="1"/>
</dbReference>